<dbReference type="InterPro" id="IPR042530">
    <property type="entry name" value="EME1/EME2_C"/>
</dbReference>
<evidence type="ECO:0000313" key="16">
    <source>
        <dbReference type="EMBL" id="KAK3320929.1"/>
    </source>
</evidence>
<evidence type="ECO:0000256" key="13">
    <source>
        <dbReference type="ARBA" id="ARBA00023254"/>
    </source>
</evidence>
<evidence type="ECO:0000256" key="6">
    <source>
        <dbReference type="ARBA" id="ARBA00022759"/>
    </source>
</evidence>
<feature type="region of interest" description="Disordered" evidence="14">
    <location>
        <begin position="1"/>
        <end position="49"/>
    </location>
</feature>
<dbReference type="GO" id="GO:0000712">
    <property type="term" value="P:resolution of meiotic recombination intermediates"/>
    <property type="evidence" value="ECO:0007669"/>
    <property type="project" value="TreeGrafter"/>
</dbReference>
<sequence>MPVEFISLLSSPEAGASSPPRAKKTTNSPPARPSLPSRRLGYDDGHDDEFDDILDLTDDKLPQKIRIGPESATAPGNAAKRDIRNDDWLLSDDFGIPADAHPSLRDIDHGPAPKRQRLATTINRLGGGRASKLAQSGDSPANNFARPRAHQPSGGLNSALEDIEFSSPPRLNTSRSKSKPTNLDDDDDLFVNSSPRGKENTRDVPSIADDSDPFATSPVRAPRKQPPSPKKAAAWDPISSSLPIPARDRPASQRRPLQRSRSEVIILDDSDASAGDQGLSEEDDFPDIADIDISDATLIAPTRKAKPPPRKPAARPPSKAPSNPRPRPAASAQTAEEKAAAREAEKERKLQEKERAKEERVREREKAAALADVNKIRTDKKVSAPEMIVDFPSTLNHVIKLQAEQLLKDLDVESTTCSCPVKNVVRWRRKVRSVYNDELGMWEPAPARVEPEKYAMVHLLAAEFVDLSLDPSGEANTLEAHVLRMKRHFPDHSIIYLIEGLTPWLRKNRTLFERQYAAAVRGGDGQDAQQQPPSTARRRKPKANEPQEYINPDGVEDALLQLQVLHGALIHHTAAPVETAKWIAVFTQHISTVPYRRQREESNAAAAGFCMETGQVRTGDGAKDTYVRMLQEIARVTAPIAWGVAGEFDTVAELVRGLEDEGPLCLEAVRKGANKDGAVSDRAVGQAVSRRIHKIFTGTDETSTDV</sequence>
<dbReference type="FunFam" id="1.10.150.670:FF:000004">
    <property type="entry name" value="Crossover junction endonuclease EME1"/>
    <property type="match status" value="1"/>
</dbReference>
<evidence type="ECO:0000256" key="11">
    <source>
        <dbReference type="ARBA" id="ARBA00023204"/>
    </source>
</evidence>
<dbReference type="GO" id="GO:0048476">
    <property type="term" value="C:Holliday junction resolvase complex"/>
    <property type="evidence" value="ECO:0007669"/>
    <property type="project" value="InterPro"/>
</dbReference>
<feature type="domain" description="ERCC4" evidence="15">
    <location>
        <begin position="386"/>
        <end position="659"/>
    </location>
</feature>
<dbReference type="EMBL" id="JAUEPO010000005">
    <property type="protein sequence ID" value="KAK3320929.1"/>
    <property type="molecule type" value="Genomic_DNA"/>
</dbReference>
<evidence type="ECO:0000256" key="2">
    <source>
        <dbReference type="ARBA" id="ARBA00004123"/>
    </source>
</evidence>
<evidence type="ECO:0000256" key="4">
    <source>
        <dbReference type="ARBA" id="ARBA00022722"/>
    </source>
</evidence>
<dbReference type="PANTHER" id="PTHR21077:SF5">
    <property type="entry name" value="CROSSOVER JUNCTION ENDONUCLEASE MMS4"/>
    <property type="match status" value="1"/>
</dbReference>
<feature type="compositionally biased region" description="Basic and acidic residues" evidence="14">
    <location>
        <begin position="102"/>
        <end position="111"/>
    </location>
</feature>
<dbReference type="InterPro" id="IPR033310">
    <property type="entry name" value="Mms4/EME1/EME2"/>
</dbReference>
<keyword evidence="5" id="KW-0479">Metal-binding</keyword>
<keyword evidence="10" id="KW-0233">DNA recombination</keyword>
<dbReference type="GO" id="GO:0031573">
    <property type="term" value="P:mitotic intra-S DNA damage checkpoint signaling"/>
    <property type="evidence" value="ECO:0007669"/>
    <property type="project" value="TreeGrafter"/>
</dbReference>
<dbReference type="GO" id="GO:0003677">
    <property type="term" value="F:DNA binding"/>
    <property type="evidence" value="ECO:0007669"/>
    <property type="project" value="InterPro"/>
</dbReference>
<feature type="compositionally biased region" description="Pro residues" evidence="14">
    <location>
        <begin position="314"/>
        <end position="327"/>
    </location>
</feature>
<keyword evidence="7" id="KW-0227">DNA damage</keyword>
<dbReference type="GO" id="GO:0031297">
    <property type="term" value="P:replication fork processing"/>
    <property type="evidence" value="ECO:0007669"/>
    <property type="project" value="TreeGrafter"/>
</dbReference>
<evidence type="ECO:0000256" key="14">
    <source>
        <dbReference type="SAM" id="MobiDB-lite"/>
    </source>
</evidence>
<dbReference type="GO" id="GO:0005634">
    <property type="term" value="C:nucleus"/>
    <property type="evidence" value="ECO:0007669"/>
    <property type="project" value="UniProtKB-SubCell"/>
</dbReference>
<evidence type="ECO:0000256" key="10">
    <source>
        <dbReference type="ARBA" id="ARBA00023172"/>
    </source>
</evidence>
<gene>
    <name evidence="16" type="ORF">B0T19DRAFT_253307</name>
</gene>
<dbReference type="InterPro" id="IPR006166">
    <property type="entry name" value="ERCC4_domain"/>
</dbReference>
<keyword evidence="13" id="KW-0469">Meiosis</keyword>
<evidence type="ECO:0000259" key="15">
    <source>
        <dbReference type="SMART" id="SM00891"/>
    </source>
</evidence>
<keyword evidence="17" id="KW-1185">Reference proteome</keyword>
<protein>
    <submittedName>
        <fullName evidence="16">ERCC4 domain-containing protein</fullName>
    </submittedName>
</protein>
<dbReference type="PANTHER" id="PTHR21077">
    <property type="entry name" value="EME1 PROTEIN"/>
    <property type="match status" value="1"/>
</dbReference>
<comment type="caution">
    <text evidence="16">The sequence shown here is derived from an EMBL/GenBank/DDBJ whole genome shotgun (WGS) entry which is preliminary data.</text>
</comment>
<feature type="compositionally biased region" description="Basic and acidic residues" evidence="14">
    <location>
        <begin position="335"/>
        <end position="364"/>
    </location>
</feature>
<dbReference type="GO" id="GO:0046872">
    <property type="term" value="F:metal ion binding"/>
    <property type="evidence" value="ECO:0007669"/>
    <property type="project" value="UniProtKB-KW"/>
</dbReference>
<evidence type="ECO:0000256" key="7">
    <source>
        <dbReference type="ARBA" id="ARBA00022763"/>
    </source>
</evidence>
<evidence type="ECO:0000313" key="17">
    <source>
        <dbReference type="Proteomes" id="UP001286456"/>
    </source>
</evidence>
<dbReference type="GO" id="GO:0008821">
    <property type="term" value="F:crossover junction DNA endonuclease activity"/>
    <property type="evidence" value="ECO:0007669"/>
    <property type="project" value="TreeGrafter"/>
</dbReference>
<reference evidence="16" key="1">
    <citation type="journal article" date="2023" name="Mol. Phylogenet. Evol.">
        <title>Genome-scale phylogeny and comparative genomics of the fungal order Sordariales.</title>
        <authorList>
            <person name="Hensen N."/>
            <person name="Bonometti L."/>
            <person name="Westerberg I."/>
            <person name="Brannstrom I.O."/>
            <person name="Guillou S."/>
            <person name="Cros-Aarteil S."/>
            <person name="Calhoun S."/>
            <person name="Haridas S."/>
            <person name="Kuo A."/>
            <person name="Mondo S."/>
            <person name="Pangilinan J."/>
            <person name="Riley R."/>
            <person name="LaButti K."/>
            <person name="Andreopoulos B."/>
            <person name="Lipzen A."/>
            <person name="Chen C."/>
            <person name="Yan M."/>
            <person name="Daum C."/>
            <person name="Ng V."/>
            <person name="Clum A."/>
            <person name="Steindorff A."/>
            <person name="Ohm R.A."/>
            <person name="Martin F."/>
            <person name="Silar P."/>
            <person name="Natvig D.O."/>
            <person name="Lalanne C."/>
            <person name="Gautier V."/>
            <person name="Ament-Velasquez S.L."/>
            <person name="Kruys A."/>
            <person name="Hutchinson M.I."/>
            <person name="Powell A.J."/>
            <person name="Barry K."/>
            <person name="Miller A.N."/>
            <person name="Grigoriev I.V."/>
            <person name="Debuchy R."/>
            <person name="Gladieux P."/>
            <person name="Hiltunen Thoren M."/>
            <person name="Johannesson H."/>
        </authorList>
    </citation>
    <scope>NUCLEOTIDE SEQUENCE</scope>
    <source>
        <strain evidence="16">SMH4131-1</strain>
    </source>
</reference>
<proteinExistence type="inferred from homology"/>
<feature type="region of interest" description="Disordered" evidence="14">
    <location>
        <begin position="520"/>
        <end position="550"/>
    </location>
</feature>
<accession>A0AAE0M7M6</accession>
<evidence type="ECO:0000256" key="1">
    <source>
        <dbReference type="ARBA" id="ARBA00001946"/>
    </source>
</evidence>
<keyword evidence="4" id="KW-0540">Nuclease</keyword>
<evidence type="ECO:0000256" key="9">
    <source>
        <dbReference type="ARBA" id="ARBA00022842"/>
    </source>
</evidence>
<dbReference type="Proteomes" id="UP001286456">
    <property type="component" value="Unassembled WGS sequence"/>
</dbReference>
<feature type="compositionally biased region" description="Polar residues" evidence="14">
    <location>
        <begin position="133"/>
        <end position="142"/>
    </location>
</feature>
<dbReference type="SMART" id="SM00891">
    <property type="entry name" value="ERCC4"/>
    <property type="match status" value="1"/>
</dbReference>
<keyword evidence="12" id="KW-0539">Nucleus</keyword>
<evidence type="ECO:0000256" key="3">
    <source>
        <dbReference type="ARBA" id="ARBA00005313"/>
    </source>
</evidence>
<evidence type="ECO:0000256" key="12">
    <source>
        <dbReference type="ARBA" id="ARBA00023242"/>
    </source>
</evidence>
<comment type="similarity">
    <text evidence="3">Belongs to the EME1/MMS4 family.</text>
</comment>
<dbReference type="InterPro" id="IPR047521">
    <property type="entry name" value="XPF_nuclease_EME1_ascomycetes"/>
</dbReference>
<reference evidence="16" key="2">
    <citation type="submission" date="2023-06" db="EMBL/GenBank/DDBJ databases">
        <authorList>
            <consortium name="Lawrence Berkeley National Laboratory"/>
            <person name="Haridas S."/>
            <person name="Hensen N."/>
            <person name="Bonometti L."/>
            <person name="Westerberg I."/>
            <person name="Brannstrom I.O."/>
            <person name="Guillou S."/>
            <person name="Cros-Aarteil S."/>
            <person name="Calhoun S."/>
            <person name="Kuo A."/>
            <person name="Mondo S."/>
            <person name="Pangilinan J."/>
            <person name="Riley R."/>
            <person name="Labutti K."/>
            <person name="Andreopoulos B."/>
            <person name="Lipzen A."/>
            <person name="Chen C."/>
            <person name="Yanf M."/>
            <person name="Daum C."/>
            <person name="Ng V."/>
            <person name="Clum A."/>
            <person name="Steindorff A."/>
            <person name="Ohm R."/>
            <person name="Martin F."/>
            <person name="Silar P."/>
            <person name="Natvig D."/>
            <person name="Lalanne C."/>
            <person name="Gautier V."/>
            <person name="Ament-Velasquez S.L."/>
            <person name="Kruys A."/>
            <person name="Hutchinson M.I."/>
            <person name="Powell A.J."/>
            <person name="Barry K."/>
            <person name="Miller A.N."/>
            <person name="Grigoriev I.V."/>
            <person name="Debuchy R."/>
            <person name="Gladieux P."/>
            <person name="Thoren M.H."/>
            <person name="Johannesson H."/>
        </authorList>
    </citation>
    <scope>NUCLEOTIDE SEQUENCE</scope>
    <source>
        <strain evidence="16">SMH4131-1</strain>
    </source>
</reference>
<feature type="compositionally biased region" description="Acidic residues" evidence="14">
    <location>
        <begin position="279"/>
        <end position="293"/>
    </location>
</feature>
<name>A0AAE0M7M6_9PEZI</name>
<evidence type="ECO:0000256" key="5">
    <source>
        <dbReference type="ARBA" id="ARBA00022723"/>
    </source>
</evidence>
<keyword evidence="11" id="KW-0234">DNA repair</keyword>
<dbReference type="CDD" id="cd20085">
    <property type="entry name" value="XPF_nuclease_Mms4"/>
    <property type="match status" value="1"/>
</dbReference>
<feature type="compositionally biased region" description="Basic residues" evidence="14">
    <location>
        <begin position="303"/>
        <end position="313"/>
    </location>
</feature>
<keyword evidence="6" id="KW-0255">Endonuclease</keyword>
<feature type="compositionally biased region" description="Low complexity" evidence="14">
    <location>
        <begin position="520"/>
        <end position="531"/>
    </location>
</feature>
<keyword evidence="8" id="KW-0378">Hydrolase</keyword>
<evidence type="ECO:0000256" key="8">
    <source>
        <dbReference type="ARBA" id="ARBA00022801"/>
    </source>
</evidence>
<dbReference type="Gene3D" id="3.40.50.10130">
    <property type="match status" value="1"/>
</dbReference>
<dbReference type="Pfam" id="PF02732">
    <property type="entry name" value="ERCC4"/>
    <property type="match status" value="1"/>
</dbReference>
<comment type="cofactor">
    <cofactor evidence="1">
        <name>Mg(2+)</name>
        <dbReference type="ChEBI" id="CHEBI:18420"/>
    </cofactor>
</comment>
<organism evidence="16 17">
    <name type="scientific">Cercophora scortea</name>
    <dbReference type="NCBI Taxonomy" id="314031"/>
    <lineage>
        <taxon>Eukaryota</taxon>
        <taxon>Fungi</taxon>
        <taxon>Dikarya</taxon>
        <taxon>Ascomycota</taxon>
        <taxon>Pezizomycotina</taxon>
        <taxon>Sordariomycetes</taxon>
        <taxon>Sordariomycetidae</taxon>
        <taxon>Sordariales</taxon>
        <taxon>Lasiosphaeriaceae</taxon>
        <taxon>Cercophora</taxon>
    </lineage>
</organism>
<feature type="region of interest" description="Disordered" evidence="14">
    <location>
        <begin position="99"/>
        <end position="364"/>
    </location>
</feature>
<keyword evidence="9" id="KW-0460">Magnesium</keyword>
<comment type="subcellular location">
    <subcellularLocation>
        <location evidence="2">Nucleus</location>
    </subcellularLocation>
</comment>
<feature type="compositionally biased region" description="Polar residues" evidence="14">
    <location>
        <begin position="169"/>
        <end position="181"/>
    </location>
</feature>
<dbReference type="Gene3D" id="1.10.150.670">
    <property type="entry name" value="Crossover junction endonuclease EME1, DNA-binding domain"/>
    <property type="match status" value="1"/>
</dbReference>
<dbReference type="GO" id="GO:0006302">
    <property type="term" value="P:double-strand break repair"/>
    <property type="evidence" value="ECO:0007669"/>
    <property type="project" value="TreeGrafter"/>
</dbReference>
<feature type="region of interest" description="Disordered" evidence="14">
    <location>
        <begin position="61"/>
        <end position="80"/>
    </location>
</feature>
<dbReference type="AlphaFoldDB" id="A0AAE0M7M6"/>